<evidence type="ECO:0000313" key="2">
    <source>
        <dbReference type="Proteomes" id="UP000006514"/>
    </source>
</evidence>
<evidence type="ECO:0008006" key="3">
    <source>
        <dbReference type="Google" id="ProtNLM"/>
    </source>
</evidence>
<evidence type="ECO:0000313" key="1">
    <source>
        <dbReference type="EMBL" id="EJD34575.1"/>
    </source>
</evidence>
<dbReference type="AlphaFoldDB" id="J0WQ43"/>
<dbReference type="KEGG" id="adl:AURDEDRAFT_131105"/>
<keyword evidence="2" id="KW-1185">Reference proteome</keyword>
<dbReference type="Proteomes" id="UP000006514">
    <property type="component" value="Unassembled WGS sequence"/>
</dbReference>
<dbReference type="OrthoDB" id="2595178at2759"/>
<gene>
    <name evidence="1" type="ORF">AURDEDRAFT_131105</name>
</gene>
<accession>J0WQ43</accession>
<protein>
    <recommendedName>
        <fullName evidence="3">F-box domain-containing protein</fullName>
    </recommendedName>
</protein>
<sequence length="147" mass="16170">MAAELAVETDLLAAHGYSLRSLALVEKPNAPPGVATEHCPPNLLHTCPSLRHLVLPCSIPPLERYPGRHPLTTLSIPRPTAEFLAALERGLLPSLRVIQLRDARWLRAGVASIARQTGVAGEMGRWRVRLGRLRVRVLDGTGREEER</sequence>
<proteinExistence type="predicted"/>
<reference evidence="2" key="1">
    <citation type="journal article" date="2012" name="Science">
        <title>The Paleozoic origin of enzymatic lignin decomposition reconstructed from 31 fungal genomes.</title>
        <authorList>
            <person name="Floudas D."/>
            <person name="Binder M."/>
            <person name="Riley R."/>
            <person name="Barry K."/>
            <person name="Blanchette R.A."/>
            <person name="Henrissat B."/>
            <person name="Martinez A.T."/>
            <person name="Otillar R."/>
            <person name="Spatafora J.W."/>
            <person name="Yadav J.S."/>
            <person name="Aerts A."/>
            <person name="Benoit I."/>
            <person name="Boyd A."/>
            <person name="Carlson A."/>
            <person name="Copeland A."/>
            <person name="Coutinho P.M."/>
            <person name="de Vries R.P."/>
            <person name="Ferreira P."/>
            <person name="Findley K."/>
            <person name="Foster B."/>
            <person name="Gaskell J."/>
            <person name="Glotzer D."/>
            <person name="Gorecki P."/>
            <person name="Heitman J."/>
            <person name="Hesse C."/>
            <person name="Hori C."/>
            <person name="Igarashi K."/>
            <person name="Jurgens J.A."/>
            <person name="Kallen N."/>
            <person name="Kersten P."/>
            <person name="Kohler A."/>
            <person name="Kuees U."/>
            <person name="Kumar T.K.A."/>
            <person name="Kuo A."/>
            <person name="LaButti K."/>
            <person name="Larrondo L.F."/>
            <person name="Lindquist E."/>
            <person name="Ling A."/>
            <person name="Lombard V."/>
            <person name="Lucas S."/>
            <person name="Lundell T."/>
            <person name="Martin R."/>
            <person name="McLaughlin D.J."/>
            <person name="Morgenstern I."/>
            <person name="Morin E."/>
            <person name="Murat C."/>
            <person name="Nagy L.G."/>
            <person name="Nolan M."/>
            <person name="Ohm R.A."/>
            <person name="Patyshakuliyeva A."/>
            <person name="Rokas A."/>
            <person name="Ruiz-Duenas F.J."/>
            <person name="Sabat G."/>
            <person name="Salamov A."/>
            <person name="Samejima M."/>
            <person name="Schmutz J."/>
            <person name="Slot J.C."/>
            <person name="St John F."/>
            <person name="Stenlid J."/>
            <person name="Sun H."/>
            <person name="Sun S."/>
            <person name="Syed K."/>
            <person name="Tsang A."/>
            <person name="Wiebenga A."/>
            <person name="Young D."/>
            <person name="Pisabarro A."/>
            <person name="Eastwood D.C."/>
            <person name="Martin F."/>
            <person name="Cullen D."/>
            <person name="Grigoriev I.V."/>
            <person name="Hibbett D.S."/>
        </authorList>
    </citation>
    <scope>NUCLEOTIDE SEQUENCE [LARGE SCALE GENOMIC DNA]</scope>
    <source>
        <strain evidence="2">TFB10046</strain>
    </source>
</reference>
<organism evidence="1 2">
    <name type="scientific">Auricularia subglabra (strain TFB-10046 / SS5)</name>
    <name type="common">White-rot fungus</name>
    <name type="synonym">Auricularia delicata (strain TFB10046)</name>
    <dbReference type="NCBI Taxonomy" id="717982"/>
    <lineage>
        <taxon>Eukaryota</taxon>
        <taxon>Fungi</taxon>
        <taxon>Dikarya</taxon>
        <taxon>Basidiomycota</taxon>
        <taxon>Agaricomycotina</taxon>
        <taxon>Agaricomycetes</taxon>
        <taxon>Auriculariales</taxon>
        <taxon>Auriculariaceae</taxon>
        <taxon>Auricularia</taxon>
    </lineage>
</organism>
<dbReference type="EMBL" id="JH687936">
    <property type="protein sequence ID" value="EJD34575.1"/>
    <property type="molecule type" value="Genomic_DNA"/>
</dbReference>
<name>J0WQ43_AURST</name>
<dbReference type="InParanoid" id="J0WQ43"/>